<dbReference type="GO" id="GO:0046872">
    <property type="term" value="F:metal ion binding"/>
    <property type="evidence" value="ECO:0007669"/>
    <property type="project" value="UniProtKB-KW"/>
</dbReference>
<reference evidence="8 9" key="1">
    <citation type="submission" date="2022-07" db="EMBL/GenBank/DDBJ databases">
        <title>Genome-wide signatures of adaptation to extreme environments.</title>
        <authorList>
            <person name="Cho C.H."/>
            <person name="Yoon H.S."/>
        </authorList>
    </citation>
    <scope>NUCLEOTIDE SEQUENCE [LARGE SCALE GENOMIC DNA]</scope>
    <source>
        <strain evidence="8 9">DBV 063 E5</strain>
    </source>
</reference>
<dbReference type="Gene3D" id="3.40.50.11840">
    <property type="entry name" value="Diphthamide synthesis DPH1/DPH2 domain 1"/>
    <property type="match status" value="1"/>
</dbReference>
<sequence>MDLTNITDEEREGLQRVLEHVRQCGAKRVVCQFPDDWLHQAPALVAWLEAGLEEGPGEAVAVYVAADSPFGTHAVDEVAASRVGADLVVHFGGEEAFLLPPQRSAAVFVTREWRVLRAPSGERGLSAALHPLLRRRLAIVRRVRSEARIFGLVAASVGAAGHSEVLEHLKRVLRHVGRHYYVLYVGKMTPTKLANFAEIDAFVVISDAQTAAELDAVQRDYWRPLITPYEMHIALLSADEGELAQRCCDLAQYSFDFREVLRLPLPTESKLEEEVAPLGADALVQMPSTALAQQNTEAIAYYAARSLRARRWRGLEMGGERAPVQAALPGRSGRARGYDDEPHR</sequence>
<evidence type="ECO:0000313" key="8">
    <source>
        <dbReference type="EMBL" id="KAK4536142.1"/>
    </source>
</evidence>
<dbReference type="NCBIfam" id="TIGR00322">
    <property type="entry name" value="diphth2_R"/>
    <property type="match status" value="2"/>
</dbReference>
<evidence type="ECO:0000256" key="1">
    <source>
        <dbReference type="ARBA" id="ARBA00001966"/>
    </source>
</evidence>
<name>A0AAV9IUY0_CYACA</name>
<dbReference type="SFLD" id="SFLDS00032">
    <property type="entry name" value="Radical_SAM_3-amino-3-carboxyp"/>
    <property type="match status" value="1"/>
</dbReference>
<dbReference type="PANTHER" id="PTHR10762:SF2">
    <property type="entry name" value="2-(3-AMINO-3-CARBOXYPROPYL)HISTIDINE SYNTHASE SUBUNIT 2"/>
    <property type="match status" value="1"/>
</dbReference>
<evidence type="ECO:0000256" key="7">
    <source>
        <dbReference type="SAM" id="MobiDB-lite"/>
    </source>
</evidence>
<dbReference type="EMBL" id="JANCYW010000007">
    <property type="protein sequence ID" value="KAK4536142.1"/>
    <property type="molecule type" value="Genomic_DNA"/>
</dbReference>
<feature type="region of interest" description="Disordered" evidence="7">
    <location>
        <begin position="323"/>
        <end position="344"/>
    </location>
</feature>
<dbReference type="GO" id="GO:0051536">
    <property type="term" value="F:iron-sulfur cluster binding"/>
    <property type="evidence" value="ECO:0007669"/>
    <property type="project" value="UniProtKB-KW"/>
</dbReference>
<dbReference type="PANTHER" id="PTHR10762">
    <property type="entry name" value="DIPHTHAMIDE BIOSYNTHESIS PROTEIN"/>
    <property type="match status" value="1"/>
</dbReference>
<comment type="similarity">
    <text evidence="3">Belongs to the DPH1/DPH2 family. DPH2 subfamily.</text>
</comment>
<keyword evidence="9" id="KW-1185">Reference proteome</keyword>
<dbReference type="Proteomes" id="UP001301350">
    <property type="component" value="Unassembled WGS sequence"/>
</dbReference>
<dbReference type="Pfam" id="PF01866">
    <property type="entry name" value="Diphthamide_syn"/>
    <property type="match status" value="1"/>
</dbReference>
<proteinExistence type="inferred from homology"/>
<gene>
    <name evidence="8" type="ORF">CDCA_CDCA07G2167</name>
</gene>
<comment type="cofactor">
    <cofactor evidence="1">
        <name>[4Fe-4S] cluster</name>
        <dbReference type="ChEBI" id="CHEBI:49883"/>
    </cofactor>
</comment>
<evidence type="ECO:0000313" key="9">
    <source>
        <dbReference type="Proteomes" id="UP001301350"/>
    </source>
</evidence>
<dbReference type="GO" id="GO:0090560">
    <property type="term" value="F:2-(3-amino-3-carboxypropyl)histidine synthase activity"/>
    <property type="evidence" value="ECO:0007669"/>
    <property type="project" value="InterPro"/>
</dbReference>
<dbReference type="InterPro" id="IPR016435">
    <property type="entry name" value="DPH1/DPH2"/>
</dbReference>
<evidence type="ECO:0000256" key="3">
    <source>
        <dbReference type="ARBA" id="ARBA00006179"/>
    </source>
</evidence>
<dbReference type="FunFam" id="3.40.50.11860:FF:000001">
    <property type="entry name" value="2-(3-amino-3-carboxypropyl)histidine synthase subunit 2"/>
    <property type="match status" value="1"/>
</dbReference>
<keyword evidence="4" id="KW-0479">Metal-binding</keyword>
<evidence type="ECO:0000256" key="4">
    <source>
        <dbReference type="ARBA" id="ARBA00022723"/>
    </source>
</evidence>
<dbReference type="GO" id="GO:0017183">
    <property type="term" value="P:protein histidyl modification to diphthamide"/>
    <property type="evidence" value="ECO:0007669"/>
    <property type="project" value="InterPro"/>
</dbReference>
<dbReference type="InterPro" id="IPR042265">
    <property type="entry name" value="DPH1/DPH2_3"/>
</dbReference>
<evidence type="ECO:0000256" key="6">
    <source>
        <dbReference type="ARBA" id="ARBA00023014"/>
    </source>
</evidence>
<keyword evidence="5" id="KW-0408">Iron</keyword>
<evidence type="ECO:0000256" key="2">
    <source>
        <dbReference type="ARBA" id="ARBA00005156"/>
    </source>
</evidence>
<dbReference type="Gene3D" id="3.40.50.11860">
    <property type="entry name" value="Diphthamide synthesis DPH1/DPH2 domain 3"/>
    <property type="match status" value="1"/>
</dbReference>
<dbReference type="AlphaFoldDB" id="A0AAV9IUY0"/>
<comment type="pathway">
    <text evidence="2">Protein modification; peptidyl-diphthamide biosynthesis.</text>
</comment>
<organism evidence="8 9">
    <name type="scientific">Cyanidium caldarium</name>
    <name type="common">Red alga</name>
    <dbReference type="NCBI Taxonomy" id="2771"/>
    <lineage>
        <taxon>Eukaryota</taxon>
        <taxon>Rhodophyta</taxon>
        <taxon>Bangiophyceae</taxon>
        <taxon>Cyanidiales</taxon>
        <taxon>Cyanidiaceae</taxon>
        <taxon>Cyanidium</taxon>
    </lineage>
</organism>
<keyword evidence="6" id="KW-0411">Iron-sulfur</keyword>
<comment type="caution">
    <text evidence="8">The sequence shown here is derived from an EMBL/GenBank/DDBJ whole genome shotgun (WGS) entry which is preliminary data.</text>
</comment>
<evidence type="ECO:0000256" key="5">
    <source>
        <dbReference type="ARBA" id="ARBA00023004"/>
    </source>
</evidence>
<dbReference type="InterPro" id="IPR042263">
    <property type="entry name" value="DPH1/DPH2_1"/>
</dbReference>
<evidence type="ECO:0008006" key="10">
    <source>
        <dbReference type="Google" id="ProtNLM"/>
    </source>
</evidence>
<protein>
    <recommendedName>
        <fullName evidence="10">Diphthamide biosynthesis protein</fullName>
    </recommendedName>
</protein>
<accession>A0AAV9IUY0</accession>